<evidence type="ECO:0000313" key="9">
    <source>
        <dbReference type="Proteomes" id="UP000242561"/>
    </source>
</evidence>
<feature type="transmembrane region" description="Helical" evidence="6">
    <location>
        <begin position="79"/>
        <end position="98"/>
    </location>
</feature>
<feature type="transmembrane region" description="Helical" evidence="6">
    <location>
        <begin position="324"/>
        <end position="344"/>
    </location>
</feature>
<accession>A0A1L3JA79</accession>
<dbReference type="Proteomes" id="UP000242561">
    <property type="component" value="Chromosome"/>
</dbReference>
<dbReference type="GO" id="GO:0022857">
    <property type="term" value="F:transmembrane transporter activity"/>
    <property type="evidence" value="ECO:0007669"/>
    <property type="project" value="InterPro"/>
</dbReference>
<evidence type="ECO:0000256" key="2">
    <source>
        <dbReference type="ARBA" id="ARBA00022448"/>
    </source>
</evidence>
<organism evidence="8 9">
    <name type="scientific">Sphingorhabdus lutea</name>
    <dbReference type="NCBI Taxonomy" id="1913578"/>
    <lineage>
        <taxon>Bacteria</taxon>
        <taxon>Pseudomonadati</taxon>
        <taxon>Pseudomonadota</taxon>
        <taxon>Alphaproteobacteria</taxon>
        <taxon>Sphingomonadales</taxon>
        <taxon>Sphingomonadaceae</taxon>
        <taxon>Sphingorhabdus</taxon>
    </lineage>
</organism>
<feature type="transmembrane region" description="Helical" evidence="6">
    <location>
        <begin position="173"/>
        <end position="195"/>
    </location>
</feature>
<dbReference type="PROSITE" id="PS50850">
    <property type="entry name" value="MFS"/>
    <property type="match status" value="1"/>
</dbReference>
<keyword evidence="2" id="KW-0813">Transport</keyword>
<dbReference type="InterPro" id="IPR005828">
    <property type="entry name" value="MFS_sugar_transport-like"/>
</dbReference>
<dbReference type="InterPro" id="IPR036259">
    <property type="entry name" value="MFS_trans_sf"/>
</dbReference>
<dbReference type="InterPro" id="IPR020846">
    <property type="entry name" value="MFS_dom"/>
</dbReference>
<name>A0A1L3JA79_9SPHN</name>
<dbReference type="OrthoDB" id="5368493at2"/>
<dbReference type="EMBL" id="CP018154">
    <property type="protein sequence ID" value="APG62040.1"/>
    <property type="molecule type" value="Genomic_DNA"/>
</dbReference>
<feature type="transmembrane region" description="Helical" evidence="6">
    <location>
        <begin position="450"/>
        <end position="471"/>
    </location>
</feature>
<dbReference type="Gene3D" id="1.20.1250.20">
    <property type="entry name" value="MFS general substrate transporter like domains"/>
    <property type="match status" value="1"/>
</dbReference>
<evidence type="ECO:0000256" key="3">
    <source>
        <dbReference type="ARBA" id="ARBA00022692"/>
    </source>
</evidence>
<feature type="transmembrane region" description="Helical" evidence="6">
    <location>
        <begin position="413"/>
        <end position="438"/>
    </location>
</feature>
<dbReference type="RefSeq" id="WP_072558688.1">
    <property type="nucleotide sequence ID" value="NZ_CP018154.1"/>
</dbReference>
<evidence type="ECO:0000259" key="7">
    <source>
        <dbReference type="PROSITE" id="PS50850"/>
    </source>
</evidence>
<reference evidence="8 9" key="1">
    <citation type="submission" date="2016-11" db="EMBL/GenBank/DDBJ databases">
        <title>Sphingorhabdus sp. LPB0140, isolated from marine environment.</title>
        <authorList>
            <person name="Kim E."/>
            <person name="Yi H."/>
        </authorList>
    </citation>
    <scope>NUCLEOTIDE SEQUENCE [LARGE SCALE GENOMIC DNA]</scope>
    <source>
        <strain evidence="8 9">LPB0140</strain>
    </source>
</reference>
<keyword evidence="5 6" id="KW-0472">Membrane</keyword>
<dbReference type="PANTHER" id="PTHR48020:SF12">
    <property type="entry name" value="PROTON MYO-INOSITOL COTRANSPORTER"/>
    <property type="match status" value="1"/>
</dbReference>
<proteinExistence type="predicted"/>
<feature type="transmembrane region" description="Helical" evidence="6">
    <location>
        <begin position="136"/>
        <end position="158"/>
    </location>
</feature>
<dbReference type="SUPFAM" id="SSF103473">
    <property type="entry name" value="MFS general substrate transporter"/>
    <property type="match status" value="1"/>
</dbReference>
<dbReference type="GO" id="GO:0016020">
    <property type="term" value="C:membrane"/>
    <property type="evidence" value="ECO:0007669"/>
    <property type="project" value="UniProtKB-SubCell"/>
</dbReference>
<dbReference type="KEGG" id="sphl:LPB140_03545"/>
<dbReference type="InterPro" id="IPR050814">
    <property type="entry name" value="Myo-inositol_Transporter"/>
</dbReference>
<feature type="transmembrane region" description="Helical" evidence="6">
    <location>
        <begin position="12"/>
        <end position="29"/>
    </location>
</feature>
<keyword evidence="4 6" id="KW-1133">Transmembrane helix</keyword>
<dbReference type="InterPro" id="IPR003663">
    <property type="entry name" value="Sugar/inositol_transpt"/>
</dbReference>
<dbReference type="PRINTS" id="PR00171">
    <property type="entry name" value="SUGRTRNSPORT"/>
</dbReference>
<dbReference type="PANTHER" id="PTHR48020">
    <property type="entry name" value="PROTON MYO-INOSITOL COTRANSPORTER"/>
    <property type="match status" value="1"/>
</dbReference>
<evidence type="ECO:0000256" key="5">
    <source>
        <dbReference type="ARBA" id="ARBA00023136"/>
    </source>
</evidence>
<evidence type="ECO:0000256" key="1">
    <source>
        <dbReference type="ARBA" id="ARBA00004141"/>
    </source>
</evidence>
<keyword evidence="9" id="KW-1185">Reference proteome</keyword>
<sequence length="518" mass="57001">MLSNKVNRNVTLYAFVAAFGGFVFGLDLANLSGAARYVSSLFGLSALQLGWLFTCSLVGVIVSLFFTGALCEKYGRKKILLSIALTYSLSSILSAFALNYEMLLIGRFIGGIAFASLTVSAMYIGEVAPSEQRGRFVSISQLLITLGTLLAFIVNYFLVKAIPTSSWLTEQNVWRYMLGFELIANVIWIAGIFIIPESPRWLMKKGREEEARSVLNKTRLPERAAKTMDAIKISFAEEEATTPLQQLKKLFGKPMSFVVAVAVIYAIVQGASGMNAVVLFAPMVFEQVGMSVENTFFQTIILGSVAVLGTLVAISFVEKWGRRFLTIAGLSLICIAHLSTFYGFSNARYTINAETISEIAEQKVDTTKLQSLSGKQYDSDVELKKDLATIYTKEELPLATGPIINSSIDINPFFVLFGIFIFYAAFNISIGPIMWVIFSEIFPNSVRSVALPFVALVQTIAGFIISLFFPWQLENLGAAPTFLIFAIIAGIGMVIMFFLLPETKGKSIEDLEKELVRA</sequence>
<dbReference type="Pfam" id="PF00083">
    <property type="entry name" value="Sugar_tr"/>
    <property type="match status" value="2"/>
</dbReference>
<evidence type="ECO:0000256" key="6">
    <source>
        <dbReference type="SAM" id="Phobius"/>
    </source>
</evidence>
<keyword evidence="3 6" id="KW-0812">Transmembrane</keyword>
<protein>
    <submittedName>
        <fullName evidence="8">MFS transporter</fullName>
    </submittedName>
</protein>
<feature type="transmembrane region" description="Helical" evidence="6">
    <location>
        <begin position="477"/>
        <end position="500"/>
    </location>
</feature>
<comment type="subcellular location">
    <subcellularLocation>
        <location evidence="1">Membrane</location>
        <topology evidence="1">Multi-pass membrane protein</topology>
    </subcellularLocation>
</comment>
<feature type="transmembrane region" description="Helical" evidence="6">
    <location>
        <begin position="257"/>
        <end position="284"/>
    </location>
</feature>
<evidence type="ECO:0000313" key="8">
    <source>
        <dbReference type="EMBL" id="APG62040.1"/>
    </source>
</evidence>
<dbReference type="STRING" id="1913578.LPB140_03545"/>
<feature type="transmembrane region" description="Helical" evidence="6">
    <location>
        <begin position="104"/>
        <end position="124"/>
    </location>
</feature>
<feature type="transmembrane region" description="Helical" evidence="6">
    <location>
        <begin position="49"/>
        <end position="67"/>
    </location>
</feature>
<evidence type="ECO:0000256" key="4">
    <source>
        <dbReference type="ARBA" id="ARBA00022989"/>
    </source>
</evidence>
<dbReference type="AlphaFoldDB" id="A0A1L3JA79"/>
<gene>
    <name evidence="8" type="ORF">LPB140_03545</name>
</gene>
<feature type="transmembrane region" description="Helical" evidence="6">
    <location>
        <begin position="296"/>
        <end position="317"/>
    </location>
</feature>
<feature type="domain" description="Major facilitator superfamily (MFS) profile" evidence="7">
    <location>
        <begin position="13"/>
        <end position="504"/>
    </location>
</feature>